<evidence type="ECO:0000313" key="4">
    <source>
        <dbReference type="Proteomes" id="UP000033121"/>
    </source>
</evidence>
<dbReference type="Proteomes" id="UP000033121">
    <property type="component" value="Unassembled WGS sequence"/>
</dbReference>
<name>A0A0E9MWT6_9BACT</name>
<dbReference type="CDD" id="cd01097">
    <property type="entry name" value="Tetrahydromethanopterin_reductase"/>
    <property type="match status" value="1"/>
</dbReference>
<dbReference type="Pfam" id="PF00296">
    <property type="entry name" value="Bac_luciferase"/>
    <property type="match status" value="1"/>
</dbReference>
<dbReference type="AlphaFoldDB" id="A0A0E9MWT6"/>
<gene>
    <name evidence="3" type="ORF">FPE01S_01_05940</name>
</gene>
<dbReference type="InterPro" id="IPR050564">
    <property type="entry name" value="F420-G6PD/mer"/>
</dbReference>
<dbReference type="NCBIfam" id="TIGR03885">
    <property type="entry name" value="flavin_revert"/>
    <property type="match status" value="1"/>
</dbReference>
<proteinExistence type="predicted"/>
<dbReference type="GO" id="GO:0016705">
    <property type="term" value="F:oxidoreductase activity, acting on paired donors, with incorporation or reduction of molecular oxygen"/>
    <property type="evidence" value="ECO:0007669"/>
    <property type="project" value="InterPro"/>
</dbReference>
<organism evidence="3 4">
    <name type="scientific">Flavihumibacter petaseus NBRC 106054</name>
    <dbReference type="NCBI Taxonomy" id="1220578"/>
    <lineage>
        <taxon>Bacteria</taxon>
        <taxon>Pseudomonadati</taxon>
        <taxon>Bacteroidota</taxon>
        <taxon>Chitinophagia</taxon>
        <taxon>Chitinophagales</taxon>
        <taxon>Chitinophagaceae</taxon>
        <taxon>Flavihumibacter</taxon>
    </lineage>
</organism>
<protein>
    <submittedName>
        <fullName evidence="3">F420-dependent oxidoreductase</fullName>
    </submittedName>
</protein>
<accession>A0A0E9MWT6</accession>
<keyword evidence="1" id="KW-0560">Oxidoreductase</keyword>
<dbReference type="PANTHER" id="PTHR43244:SF1">
    <property type="entry name" value="5,10-METHYLENETETRAHYDROMETHANOPTERIN REDUCTASE"/>
    <property type="match status" value="1"/>
</dbReference>
<dbReference type="NCBIfam" id="TIGR03557">
    <property type="entry name" value="F420_G6P_family"/>
    <property type="match status" value="1"/>
</dbReference>
<sequence>MIISANGSGGALFSWHANFVYSAMGIICYHASHEQFSPGHLLRLVQLAEAAGFEGIHSSDHFHPWSVRQGNSGFSFSWLGAAMHATSVPYSVICAPGQRYHPAIVAQAAATLTEMFPDRFTLELGSGEAINECITGDRWPDKHLRNERLKECAVVIRDLLNGKKVSHRGLITVQEARLYSLPKQSPRIFCAAISEATAAWAGDWADGLLTTGGDLTALQKKINLFRSKAGSEKPFFVQYSFTYHPDRDQALAGALHQWRSNMVGMKELEGLHRVEDFDRATEKITKEQVAENVEIFTDMQALKEKARQYLQMGAERVILHNINREQEQFISDFGKAS</sequence>
<dbReference type="InterPro" id="IPR019945">
    <property type="entry name" value="F420_G6P_DH-rel"/>
</dbReference>
<dbReference type="EMBL" id="BBWV01000001">
    <property type="protein sequence ID" value="GAO41580.1"/>
    <property type="molecule type" value="Genomic_DNA"/>
</dbReference>
<evidence type="ECO:0000256" key="1">
    <source>
        <dbReference type="ARBA" id="ARBA00023002"/>
    </source>
</evidence>
<evidence type="ECO:0000259" key="2">
    <source>
        <dbReference type="Pfam" id="PF00296"/>
    </source>
</evidence>
<dbReference type="Gene3D" id="3.20.20.30">
    <property type="entry name" value="Luciferase-like domain"/>
    <property type="match status" value="1"/>
</dbReference>
<feature type="domain" description="Luciferase-like" evidence="2">
    <location>
        <begin position="32"/>
        <end position="293"/>
    </location>
</feature>
<dbReference type="PANTHER" id="PTHR43244">
    <property type="match status" value="1"/>
</dbReference>
<dbReference type="InterPro" id="IPR036661">
    <property type="entry name" value="Luciferase-like_sf"/>
</dbReference>
<dbReference type="InterPro" id="IPR011251">
    <property type="entry name" value="Luciferase-like_dom"/>
</dbReference>
<dbReference type="SUPFAM" id="SSF51679">
    <property type="entry name" value="Bacterial luciferase-like"/>
    <property type="match status" value="1"/>
</dbReference>
<comment type="caution">
    <text evidence="3">The sequence shown here is derived from an EMBL/GenBank/DDBJ whole genome shotgun (WGS) entry which is preliminary data.</text>
</comment>
<dbReference type="InterPro" id="IPR023907">
    <property type="entry name" value="Non-F420_Flavin_OxRdtase"/>
</dbReference>
<reference evidence="3 4" key="1">
    <citation type="submission" date="2015-04" db="EMBL/GenBank/DDBJ databases">
        <title>Whole genome shotgun sequence of Flavihumibacter petaseus NBRC 106054.</title>
        <authorList>
            <person name="Miyazawa S."/>
            <person name="Hosoyama A."/>
            <person name="Hashimoto M."/>
            <person name="Noguchi M."/>
            <person name="Tsuchikane K."/>
            <person name="Ohji S."/>
            <person name="Yamazoe A."/>
            <person name="Ichikawa N."/>
            <person name="Kimura A."/>
            <person name="Fujita N."/>
        </authorList>
    </citation>
    <scope>NUCLEOTIDE SEQUENCE [LARGE SCALE GENOMIC DNA]</scope>
    <source>
        <strain evidence="3 4">NBRC 106054</strain>
    </source>
</reference>
<dbReference type="RefSeq" id="WP_245623929.1">
    <property type="nucleotide sequence ID" value="NZ_BBWV01000001.1"/>
</dbReference>
<dbReference type="STRING" id="1220578.FPE01S_01_05940"/>
<keyword evidence="4" id="KW-1185">Reference proteome</keyword>
<evidence type="ECO:0000313" key="3">
    <source>
        <dbReference type="EMBL" id="GAO41580.1"/>
    </source>
</evidence>